<dbReference type="eggNOG" id="KOG3943">
    <property type="taxonomic scope" value="Eukaryota"/>
</dbReference>
<keyword evidence="1" id="KW-0694">RNA-binding</keyword>
<dbReference type="OMA" id="MNEKACV"/>
<dbReference type="GO" id="GO:0003723">
    <property type="term" value="F:RNA binding"/>
    <property type="evidence" value="ECO:0007669"/>
    <property type="project" value="UniProtKB-UniRule"/>
</dbReference>
<dbReference type="HOGENOM" id="CLU_039352_2_2_1"/>
<reference evidence="3 4" key="1">
    <citation type="journal article" date="2011" name="Proc. Natl. Acad. Sci. U.S.A.">
        <title>Evolutionary erosion of yeast sex chromosomes by mating-type switching accidents.</title>
        <authorList>
            <person name="Gordon J.L."/>
            <person name="Armisen D."/>
            <person name="Proux-Wera E."/>
            <person name="Oheigeartaigh S.S."/>
            <person name="Byrne K.P."/>
            <person name="Wolfe K.H."/>
        </authorList>
    </citation>
    <scope>NUCLEOTIDE SEQUENCE [LARGE SCALE GENOMIC DNA]</scope>
    <source>
        <strain evidence="4">ATCC 34711 / CBS 6284 / DSM 70876 / NBRC 10599 / NRRL Y-10934 / UCD 77-7</strain>
    </source>
</reference>
<evidence type="ECO:0000313" key="4">
    <source>
        <dbReference type="Proteomes" id="UP000002866"/>
    </source>
</evidence>
<evidence type="ECO:0000256" key="1">
    <source>
        <dbReference type="PROSITE-ProRule" id="PRU00529"/>
    </source>
</evidence>
<dbReference type="CDD" id="cd11717">
    <property type="entry name" value="THUMP_THUMPD1_like"/>
    <property type="match status" value="1"/>
</dbReference>
<keyword evidence="4" id="KW-1185">Reference proteome</keyword>
<dbReference type="InterPro" id="IPR040183">
    <property type="entry name" value="THUMPD1-like"/>
</dbReference>
<name>I2H3Z0_HENB6</name>
<dbReference type="EMBL" id="HE806320">
    <property type="protein sequence ID" value="CCH61092.1"/>
    <property type="molecule type" value="Genomic_DNA"/>
</dbReference>
<protein>
    <recommendedName>
        <fullName evidence="2">THUMP domain-containing protein</fullName>
    </recommendedName>
</protein>
<dbReference type="FunCoup" id="I2H3Z0">
    <property type="interactions" value="938"/>
</dbReference>
<dbReference type="Pfam" id="PF02926">
    <property type="entry name" value="THUMP"/>
    <property type="match status" value="1"/>
</dbReference>
<feature type="domain" description="THUMP" evidence="2">
    <location>
        <begin position="154"/>
        <end position="265"/>
    </location>
</feature>
<dbReference type="OrthoDB" id="367221at2759"/>
<dbReference type="RefSeq" id="XP_004180611.1">
    <property type="nucleotide sequence ID" value="XM_004180563.1"/>
</dbReference>
<accession>I2H3Z0</accession>
<dbReference type="KEGG" id="tbl:TBLA_0E00310"/>
<dbReference type="PANTHER" id="PTHR13452">
    <property type="entry name" value="THUMP DOMAIN CONTAINING PROTEIN 1-RELATED"/>
    <property type="match status" value="1"/>
</dbReference>
<dbReference type="STRING" id="1071380.I2H3Z0"/>
<dbReference type="PANTHER" id="PTHR13452:SF10">
    <property type="entry name" value="THUMP DOMAIN-CONTAINING PROTEIN 1"/>
    <property type="match status" value="1"/>
</dbReference>
<dbReference type="GO" id="GO:0051391">
    <property type="term" value="P:tRNA acetylation"/>
    <property type="evidence" value="ECO:0007669"/>
    <property type="project" value="EnsemblFungi"/>
</dbReference>
<dbReference type="PROSITE" id="PS51165">
    <property type="entry name" value="THUMP"/>
    <property type="match status" value="1"/>
</dbReference>
<dbReference type="Proteomes" id="UP000002866">
    <property type="component" value="Chromosome 5"/>
</dbReference>
<evidence type="ECO:0000313" key="3">
    <source>
        <dbReference type="EMBL" id="CCH61092.1"/>
    </source>
</evidence>
<organism evidence="3 4">
    <name type="scientific">Henningerozyma blattae (strain ATCC 34711 / CBS 6284 / DSM 70876 / NBRC 10599 / NRRL Y-10934 / UCD 77-7)</name>
    <name type="common">Yeast</name>
    <name type="synonym">Tetrapisispora blattae</name>
    <dbReference type="NCBI Taxonomy" id="1071380"/>
    <lineage>
        <taxon>Eukaryota</taxon>
        <taxon>Fungi</taxon>
        <taxon>Dikarya</taxon>
        <taxon>Ascomycota</taxon>
        <taxon>Saccharomycotina</taxon>
        <taxon>Saccharomycetes</taxon>
        <taxon>Saccharomycetales</taxon>
        <taxon>Saccharomycetaceae</taxon>
        <taxon>Henningerozyma</taxon>
    </lineage>
</organism>
<dbReference type="FunFam" id="3.30.2300.10:FF:000001">
    <property type="entry name" value="THUMP domain-containing protein 1"/>
    <property type="match status" value="1"/>
</dbReference>
<dbReference type="SMART" id="SM00981">
    <property type="entry name" value="THUMP"/>
    <property type="match status" value="1"/>
</dbReference>
<dbReference type="SUPFAM" id="SSF143437">
    <property type="entry name" value="THUMP domain-like"/>
    <property type="match status" value="1"/>
</dbReference>
<dbReference type="Gene3D" id="3.30.2300.10">
    <property type="entry name" value="THUMP superfamily"/>
    <property type="match status" value="1"/>
</dbReference>
<gene>
    <name evidence="3" type="primary">TBLA0E00310</name>
    <name evidence="3" type="ORF">TBLA_0E00310</name>
</gene>
<dbReference type="AlphaFoldDB" id="I2H3Z0"/>
<dbReference type="InParanoid" id="I2H3Z0"/>
<sequence>MGEKRANPKNDGGKNKRMKYRLATGMIDPGTSGIYATCARKKERFAVQELGLLFEEKLQEYYEKELTDLAKEGKIASDLDEEEPAELSIEEQIKQELSEIKRSNSKTKTFDNNGRQKKEILQFIDLNCECVVFCKTRRPIIPEKFVKRIIEELADPSNMEKRTRYIQKLTPITNSCNASMDQFIKLLEIVLEPHFHSKDVHQDYKFAVEVTRRNFNTMEKIDMINQVVSQVSKSENHNHTVDLKNYDKLILVECFKSNIGVSVVDGDYLKKYKKYNIQQIFEAKFKKNAEENEKENMRSATKE</sequence>
<dbReference type="InterPro" id="IPR004114">
    <property type="entry name" value="THUMP_dom"/>
</dbReference>
<proteinExistence type="predicted"/>
<evidence type="ECO:0000259" key="2">
    <source>
        <dbReference type="PROSITE" id="PS51165"/>
    </source>
</evidence>
<dbReference type="GeneID" id="14496220"/>